<dbReference type="InterPro" id="IPR036264">
    <property type="entry name" value="Bact_exopeptidase_dim_dom"/>
</dbReference>
<evidence type="ECO:0000313" key="5">
    <source>
        <dbReference type="EMBL" id="MFC3301151.1"/>
    </source>
</evidence>
<reference evidence="6" key="1">
    <citation type="journal article" date="2019" name="Int. J. Syst. Evol. Microbiol.">
        <title>The Global Catalogue of Microorganisms (GCM) 10K type strain sequencing project: providing services to taxonomists for standard genome sequencing and annotation.</title>
        <authorList>
            <consortium name="The Broad Institute Genomics Platform"/>
            <consortium name="The Broad Institute Genome Sequencing Center for Infectious Disease"/>
            <person name="Wu L."/>
            <person name="Ma J."/>
        </authorList>
    </citation>
    <scope>NUCLEOTIDE SEQUENCE [LARGE SCALE GENOMIC DNA]</scope>
    <source>
        <strain evidence="6">KCTC 22245</strain>
    </source>
</reference>
<dbReference type="Gene3D" id="3.40.630.10">
    <property type="entry name" value="Zn peptidases"/>
    <property type="match status" value="1"/>
</dbReference>
<dbReference type="RefSeq" id="WP_189577150.1">
    <property type="nucleotide sequence ID" value="NZ_BMXU01000003.1"/>
</dbReference>
<dbReference type="PANTHER" id="PTHR43808:SF31">
    <property type="entry name" value="N-ACETYL-L-CITRULLINE DEACETYLASE"/>
    <property type="match status" value="1"/>
</dbReference>
<keyword evidence="3" id="KW-0170">Cobalt</keyword>
<dbReference type="EC" id="3.5.1.16" evidence="5"/>
<dbReference type="InterPro" id="IPR050072">
    <property type="entry name" value="Peptidase_M20A"/>
</dbReference>
<keyword evidence="1" id="KW-0479">Metal-binding</keyword>
<dbReference type="Proteomes" id="UP001595607">
    <property type="component" value="Unassembled WGS sequence"/>
</dbReference>
<keyword evidence="6" id="KW-1185">Reference proteome</keyword>
<feature type="domain" description="Peptidase M20 dimerisation" evidence="4">
    <location>
        <begin position="163"/>
        <end position="252"/>
    </location>
</feature>
<protein>
    <submittedName>
        <fullName evidence="5">Acetylornithine deacetylase</fullName>
        <ecNumber evidence="5">3.5.1.16</ecNumber>
    </submittedName>
</protein>
<dbReference type="InterPro" id="IPR011650">
    <property type="entry name" value="Peptidase_M20_dimer"/>
</dbReference>
<gene>
    <name evidence="5" type="ORF">ACFONP_00210</name>
</gene>
<dbReference type="PANTHER" id="PTHR43808">
    <property type="entry name" value="ACETYLORNITHINE DEACETYLASE"/>
    <property type="match status" value="1"/>
</dbReference>
<dbReference type="Pfam" id="PF01546">
    <property type="entry name" value="Peptidase_M20"/>
    <property type="match status" value="1"/>
</dbReference>
<evidence type="ECO:0000256" key="2">
    <source>
        <dbReference type="ARBA" id="ARBA00022801"/>
    </source>
</evidence>
<dbReference type="NCBIfam" id="NF006439">
    <property type="entry name" value="PRK08737.1"/>
    <property type="match status" value="1"/>
</dbReference>
<dbReference type="SUPFAM" id="SSF55031">
    <property type="entry name" value="Bacterial exopeptidase dimerisation domain"/>
    <property type="match status" value="1"/>
</dbReference>
<organism evidence="5 6">
    <name type="scientific">Parvularcula lutaonensis</name>
    <dbReference type="NCBI Taxonomy" id="491923"/>
    <lineage>
        <taxon>Bacteria</taxon>
        <taxon>Pseudomonadati</taxon>
        <taxon>Pseudomonadota</taxon>
        <taxon>Alphaproteobacteria</taxon>
        <taxon>Parvularculales</taxon>
        <taxon>Parvularculaceae</taxon>
        <taxon>Parvularcula</taxon>
    </lineage>
</organism>
<keyword evidence="2 5" id="KW-0378">Hydrolase</keyword>
<evidence type="ECO:0000256" key="3">
    <source>
        <dbReference type="ARBA" id="ARBA00023285"/>
    </source>
</evidence>
<dbReference type="GO" id="GO:0008777">
    <property type="term" value="F:acetylornithine deacetylase activity"/>
    <property type="evidence" value="ECO:0007669"/>
    <property type="project" value="UniProtKB-EC"/>
</dbReference>
<sequence>MTAPLEDILAHLEPLVEADSQNPPRHISADGALVAAVRRGLPGFVVNVRDLGDGCLIIEARRGETGTLFNVHLDTVPVAPGWSHDPHVLTRAEDRAFGLGVCDTKGAAGVLFALAQHTDEPMHLLLTTDEEAGKSRCIRTYLEDSTEARLAVVAEPTDCLARTEHRGIFSGVARFEGESAHASDTGRRSAVHDAARMIAAALDLPGAAESRLNFGRIEGGVKANMVAAEAEVQFGFRNRPGTEHRDLLRQISGLAGGARFEERFVGPALPHDRDGASGRAQAEAQALASRLGLPLGAPVDFWTEASLFAEAGIPAIVLGAGSIRQAHNADEFVTYGQLAKLYDLYAEVVTGDA</sequence>
<dbReference type="Pfam" id="PF07687">
    <property type="entry name" value="M20_dimer"/>
    <property type="match status" value="1"/>
</dbReference>
<comment type="caution">
    <text evidence="5">The sequence shown here is derived from an EMBL/GenBank/DDBJ whole genome shotgun (WGS) entry which is preliminary data.</text>
</comment>
<evidence type="ECO:0000313" key="6">
    <source>
        <dbReference type="Proteomes" id="UP001595607"/>
    </source>
</evidence>
<dbReference type="InterPro" id="IPR002933">
    <property type="entry name" value="Peptidase_M20"/>
</dbReference>
<dbReference type="Gene3D" id="3.30.70.360">
    <property type="match status" value="1"/>
</dbReference>
<accession>A0ABV7M7L1</accession>
<name>A0ABV7M7L1_9PROT</name>
<proteinExistence type="predicted"/>
<evidence type="ECO:0000256" key="1">
    <source>
        <dbReference type="ARBA" id="ARBA00022723"/>
    </source>
</evidence>
<dbReference type="SUPFAM" id="SSF53187">
    <property type="entry name" value="Zn-dependent exopeptidases"/>
    <property type="match status" value="1"/>
</dbReference>
<dbReference type="EMBL" id="JBHRVA010000001">
    <property type="protein sequence ID" value="MFC3301151.1"/>
    <property type="molecule type" value="Genomic_DNA"/>
</dbReference>
<evidence type="ECO:0000259" key="4">
    <source>
        <dbReference type="Pfam" id="PF07687"/>
    </source>
</evidence>